<feature type="domain" description="FAD/NAD(P)-binding" evidence="14">
    <location>
        <begin position="37"/>
        <end position="228"/>
    </location>
</feature>
<keyword evidence="11" id="KW-0496">Mitochondrion</keyword>
<evidence type="ECO:0000313" key="15">
    <source>
        <dbReference type="EMBL" id="EJD75433.1"/>
    </source>
</evidence>
<evidence type="ECO:0000256" key="3">
    <source>
        <dbReference type="ARBA" id="ARBA00008312"/>
    </source>
</evidence>
<gene>
    <name evidence="15 17" type="ORF">LOAG_17415</name>
</gene>
<dbReference type="InParanoid" id="A0A1I7W5F5"/>
<reference evidence="17" key="2">
    <citation type="submission" date="2016-11" db="UniProtKB">
        <authorList>
            <consortium name="WormBaseParasite"/>
        </authorList>
    </citation>
    <scope>IDENTIFICATION</scope>
</reference>
<dbReference type="PANTHER" id="PTHR48467:SF1">
    <property type="entry name" value="GLUTAMATE SYNTHASE 1 [NADH], CHLOROPLASTIC-LIKE"/>
    <property type="match status" value="1"/>
</dbReference>
<evidence type="ECO:0000256" key="7">
    <source>
        <dbReference type="ARBA" id="ARBA00022827"/>
    </source>
</evidence>
<dbReference type="Pfam" id="PF07992">
    <property type="entry name" value="Pyr_redox_2"/>
    <property type="match status" value="1"/>
</dbReference>
<dbReference type="PIRSF" id="PIRSF000362">
    <property type="entry name" value="FNR"/>
    <property type="match status" value="1"/>
</dbReference>
<dbReference type="EMBL" id="JH712137">
    <property type="protein sequence ID" value="EJD75433.1"/>
    <property type="molecule type" value="Genomic_DNA"/>
</dbReference>
<dbReference type="KEGG" id="loa:LOAG_17415"/>
<dbReference type="STRING" id="7209.A0A1I7W5F5"/>
<comment type="catalytic activity">
    <reaction evidence="10 11">
        <text>2 reduced [adrenodoxin] + NADP(+) + H(+) = 2 oxidized [adrenodoxin] + NADPH</text>
        <dbReference type="Rhea" id="RHEA:42312"/>
        <dbReference type="Rhea" id="RHEA-COMP:9998"/>
        <dbReference type="Rhea" id="RHEA-COMP:9999"/>
        <dbReference type="ChEBI" id="CHEBI:15378"/>
        <dbReference type="ChEBI" id="CHEBI:33737"/>
        <dbReference type="ChEBI" id="CHEBI:33738"/>
        <dbReference type="ChEBI" id="CHEBI:57783"/>
        <dbReference type="ChEBI" id="CHEBI:58349"/>
        <dbReference type="EC" id="1.18.1.6"/>
    </reaction>
</comment>
<dbReference type="RefSeq" id="XP_020306296.1">
    <property type="nucleotide sequence ID" value="XM_020450077.1"/>
</dbReference>
<keyword evidence="7 11" id="KW-0274">FAD</keyword>
<keyword evidence="6 11" id="KW-0285">Flavoprotein</keyword>
<dbReference type="Proteomes" id="UP000095285">
    <property type="component" value="Unassembled WGS sequence"/>
</dbReference>
<dbReference type="WBParaSite" id="EN70_9830">
    <property type="protein sequence ID" value="EN70_9830"/>
    <property type="gene ID" value="EN70_9830"/>
</dbReference>
<accession>A0A1I7W5F5</accession>
<evidence type="ECO:0000256" key="9">
    <source>
        <dbReference type="ARBA" id="ARBA00023002"/>
    </source>
</evidence>
<dbReference type="CTD" id="9942330"/>
<dbReference type="EC" id="1.18.1.6" evidence="4 11"/>
<organism evidence="16 17">
    <name type="scientific">Loa loa</name>
    <name type="common">Eye worm</name>
    <name type="synonym">Filaria loa</name>
    <dbReference type="NCBI Taxonomy" id="7209"/>
    <lineage>
        <taxon>Eukaryota</taxon>
        <taxon>Metazoa</taxon>
        <taxon>Ecdysozoa</taxon>
        <taxon>Nematoda</taxon>
        <taxon>Chromadorea</taxon>
        <taxon>Rhabditida</taxon>
        <taxon>Spirurina</taxon>
        <taxon>Spiruromorpha</taxon>
        <taxon>Filarioidea</taxon>
        <taxon>Onchocercidae</taxon>
        <taxon>Loa</taxon>
    </lineage>
</organism>
<evidence type="ECO:0000256" key="2">
    <source>
        <dbReference type="ARBA" id="ARBA00004731"/>
    </source>
</evidence>
<dbReference type="GO" id="GO:0005739">
    <property type="term" value="C:mitochondrion"/>
    <property type="evidence" value="ECO:0007669"/>
    <property type="project" value="UniProtKB-SubCell"/>
</dbReference>
<evidence type="ECO:0000256" key="12">
    <source>
        <dbReference type="PIRSR" id="PIRSR000362-1"/>
    </source>
</evidence>
<evidence type="ECO:0000256" key="8">
    <source>
        <dbReference type="ARBA" id="ARBA00022857"/>
    </source>
</evidence>
<dbReference type="InterPro" id="IPR023753">
    <property type="entry name" value="FAD/NAD-binding_dom"/>
</dbReference>
<evidence type="ECO:0000313" key="17">
    <source>
        <dbReference type="WBParaSite" id="EN70_9830"/>
    </source>
</evidence>
<dbReference type="PRINTS" id="PR00419">
    <property type="entry name" value="ADXRDTASE"/>
</dbReference>
<comment type="cofactor">
    <cofactor evidence="1 11 12">
        <name>FAD</name>
        <dbReference type="ChEBI" id="CHEBI:57692"/>
    </cofactor>
</comment>
<reference evidence="15 16" key="1">
    <citation type="submission" date="2012-04" db="EMBL/GenBank/DDBJ databases">
        <title>The Genome Sequence of Loa loa.</title>
        <authorList>
            <consortium name="The Broad Institute Genome Sequencing Platform"/>
            <consortium name="Broad Institute Genome Sequencing Center for Infectious Disease"/>
            <person name="Nutman T.B."/>
            <person name="Fink D.L."/>
            <person name="Russ C."/>
            <person name="Young S."/>
            <person name="Zeng Q."/>
            <person name="Gargeya S."/>
            <person name="Alvarado L."/>
            <person name="Berlin A."/>
            <person name="Chapman S.B."/>
            <person name="Chen Z."/>
            <person name="Freedman E."/>
            <person name="Gellesch M."/>
            <person name="Goldberg J."/>
            <person name="Griggs A."/>
            <person name="Gujja S."/>
            <person name="Heilman E.R."/>
            <person name="Heiman D."/>
            <person name="Howarth C."/>
            <person name="Mehta T."/>
            <person name="Neiman D."/>
            <person name="Pearson M."/>
            <person name="Roberts A."/>
            <person name="Saif S."/>
            <person name="Shea T."/>
            <person name="Shenoy N."/>
            <person name="Sisk P."/>
            <person name="Stolte C."/>
            <person name="Sykes S."/>
            <person name="White J."/>
            <person name="Yandava C."/>
            <person name="Haas B."/>
            <person name="Henn M.R."/>
            <person name="Nusbaum C."/>
            <person name="Birren B."/>
        </authorList>
    </citation>
    <scope>NUCLEOTIDE SEQUENCE [LARGE SCALE GENOMIC DNA]</scope>
</reference>
<dbReference type="GO" id="GO:0016491">
    <property type="term" value="F:oxidoreductase activity"/>
    <property type="evidence" value="ECO:0007669"/>
    <property type="project" value="UniProtKB-KW"/>
</dbReference>
<dbReference type="GO" id="GO:0008203">
    <property type="term" value="P:cholesterol metabolic process"/>
    <property type="evidence" value="ECO:0007669"/>
    <property type="project" value="UniProtKB-UniPathway"/>
</dbReference>
<comment type="similarity">
    <text evidence="3 11">Belongs to the ferredoxin--NADP reductase type 1 family.</text>
</comment>
<dbReference type="InterPro" id="IPR036188">
    <property type="entry name" value="FAD/NAD-bd_sf"/>
</dbReference>
<dbReference type="OMA" id="RFNFIGN"/>
<evidence type="ECO:0000259" key="14">
    <source>
        <dbReference type="Pfam" id="PF07992"/>
    </source>
</evidence>
<feature type="binding site" evidence="13">
    <location>
        <position position="386"/>
    </location>
    <ligand>
        <name>NADP(+)</name>
        <dbReference type="ChEBI" id="CHEBI:58349"/>
    </ligand>
</feature>
<dbReference type="UniPathway" id="UPA00296"/>
<comment type="pathway">
    <text evidence="2">Steroid metabolism; cholesterol metabolism.</text>
</comment>
<dbReference type="SUPFAM" id="SSF51971">
    <property type="entry name" value="Nucleotide-binding domain"/>
    <property type="match status" value="1"/>
</dbReference>
<evidence type="ECO:0000256" key="11">
    <source>
        <dbReference type="PIRNR" id="PIRNR000362"/>
    </source>
</evidence>
<name>A0A1I7W5F5_LOALO</name>
<dbReference type="AlphaFoldDB" id="A0A1I7W5F5"/>
<evidence type="ECO:0000256" key="5">
    <source>
        <dbReference type="ARBA" id="ARBA00016287"/>
    </source>
</evidence>
<keyword evidence="8 11" id="KW-0521">NADP</keyword>
<evidence type="ECO:0000256" key="6">
    <source>
        <dbReference type="ARBA" id="ARBA00022630"/>
    </source>
</evidence>
<feature type="binding site" evidence="13">
    <location>
        <begin position="227"/>
        <end position="228"/>
    </location>
    <ligand>
        <name>NADP(+)</name>
        <dbReference type="ChEBI" id="CHEBI:58349"/>
    </ligand>
</feature>
<accession>A0A1S0UIS4</accession>
<feature type="binding site" evidence="12">
    <location>
        <position position="46"/>
    </location>
    <ligand>
        <name>FAD</name>
        <dbReference type="ChEBI" id="CHEBI:57692"/>
    </ligand>
</feature>
<feature type="binding site" evidence="12">
    <location>
        <begin position="386"/>
        <end position="388"/>
    </location>
    <ligand>
        <name>FAD</name>
        <dbReference type="ChEBI" id="CHEBI:57692"/>
    </ligand>
</feature>
<dbReference type="eggNOG" id="KOG1800">
    <property type="taxonomic scope" value="Eukaryota"/>
</dbReference>
<keyword evidence="16" id="KW-1185">Reference proteome</keyword>
<keyword evidence="9 11" id="KW-0560">Oxidoreductase</keyword>
<dbReference type="PANTHER" id="PTHR48467">
    <property type="entry name" value="GLUTAMATE SYNTHASE 1 [NADH], CHLOROPLASTIC-LIKE"/>
    <property type="match status" value="1"/>
</dbReference>
<sequence length="467" mass="52155">MSFAGKIFREVTAIRLCTSVPISWVTRSLATFSRLPHVAVVGAGPAGLYVCAGILRRLPECYVDVYESNMVPYGLARYGIAPDHPEMKNCLSHFDRLFVENPDRLKLFCNVYIGRDVKFDELCSDYDAVVLAYGARRQRRLQIPGIDATNVFSGGDFVFWYNGMSGIKAPLLNCKEAVIIGNGNVALDCSRLLLSSGTDRLLRTDIPASILDTLSRSQIRHVTIVGRRGLLDVSFTIKELREQITLPNCSFSVEIENSELLAVKEAQQTLSRPRKRIAELILNNNHVDKPMSDRHCQLLFRRTPTKVVTDNRGLVKALQVTHSLSGHREDLPCGLLLYCIGFENVALDGVPVNADGEIKMLDTVRVATEEEILVYAAGWCAHSPRGIIAHTQMNASNVADRLSSDLQKYGLKTAPITGSHQRLLSRKVEYLTWDDWKKIDAEEKKLGVAHGKKREKLLSFENFIPSN</sequence>
<evidence type="ECO:0000313" key="16">
    <source>
        <dbReference type="Proteomes" id="UP000095285"/>
    </source>
</evidence>
<dbReference type="InterPro" id="IPR021163">
    <property type="entry name" value="Ferredox_Rdtase_adrenod"/>
</dbReference>
<dbReference type="Gene3D" id="3.50.50.60">
    <property type="entry name" value="FAD/NAD(P)-binding domain"/>
    <property type="match status" value="1"/>
</dbReference>
<feature type="binding site" evidence="13">
    <location>
        <begin position="182"/>
        <end position="185"/>
    </location>
    <ligand>
        <name>NADP(+)</name>
        <dbReference type="ChEBI" id="CHEBI:58349"/>
    </ligand>
</feature>
<evidence type="ECO:0000256" key="10">
    <source>
        <dbReference type="ARBA" id="ARBA00048933"/>
    </source>
</evidence>
<feature type="binding site" evidence="12">
    <location>
        <position position="379"/>
    </location>
    <ligand>
        <name>FAD</name>
        <dbReference type="ChEBI" id="CHEBI:57692"/>
    </ligand>
</feature>
<feature type="binding site" evidence="13">
    <location>
        <position position="239"/>
    </location>
    <ligand>
        <name>NADP(+)</name>
        <dbReference type="ChEBI" id="CHEBI:58349"/>
    </ligand>
</feature>
<feature type="binding site" evidence="12">
    <location>
        <position position="113"/>
    </location>
    <ligand>
        <name>FAD</name>
        <dbReference type="ChEBI" id="CHEBI:57692"/>
    </ligand>
</feature>
<dbReference type="FunCoup" id="A0A1I7W5F5">
    <property type="interactions" value="1924"/>
</dbReference>
<dbReference type="Gene3D" id="3.40.50.720">
    <property type="entry name" value="NAD(P)-binding Rossmann-like Domain"/>
    <property type="match status" value="1"/>
</dbReference>
<proteinExistence type="inferred from homology"/>
<dbReference type="InterPro" id="IPR055275">
    <property type="entry name" value="Ferredox_Rdtase"/>
</dbReference>
<dbReference type="OrthoDB" id="333024at2759"/>
<evidence type="ECO:0000256" key="4">
    <source>
        <dbReference type="ARBA" id="ARBA00013219"/>
    </source>
</evidence>
<protein>
    <recommendedName>
        <fullName evidence="5 11">NADPH:adrenodoxin oxidoreductase, mitochondrial</fullName>
        <ecNumber evidence="4 11">1.18.1.6</ecNumber>
    </recommendedName>
</protein>
<dbReference type="GeneID" id="9942330"/>
<comment type="subcellular location">
    <subcellularLocation>
        <location evidence="11">Mitochondrion</location>
    </subcellularLocation>
</comment>
<evidence type="ECO:0000256" key="1">
    <source>
        <dbReference type="ARBA" id="ARBA00001974"/>
    </source>
</evidence>
<feature type="binding site" evidence="12">
    <location>
        <position position="75"/>
    </location>
    <ligand>
        <name>FAD</name>
        <dbReference type="ChEBI" id="CHEBI:57692"/>
    </ligand>
</feature>
<feature type="binding site" evidence="12">
    <location>
        <position position="67"/>
    </location>
    <ligand>
        <name>FAD</name>
        <dbReference type="ChEBI" id="CHEBI:57692"/>
    </ligand>
</feature>
<evidence type="ECO:0000256" key="13">
    <source>
        <dbReference type="PIRSR" id="PIRSR000362-2"/>
    </source>
</evidence>